<reference evidence="15" key="1">
    <citation type="submission" date="2015-11" db="EMBL/GenBank/DDBJ databases">
        <title>Genomic diversity of Staphylococcus saprophyticus strains from urinary tract infections, animal surfaces, and fermented foods.</title>
        <authorList>
            <person name="Wolfe B.E."/>
        </authorList>
    </citation>
    <scope>NUCLEOTIDE SEQUENCE [LARGE SCALE GENOMIC DNA]</scope>
    <source>
        <strain evidence="15">738_7</strain>
    </source>
</reference>
<feature type="coiled-coil region" evidence="12">
    <location>
        <begin position="411"/>
        <end position="525"/>
    </location>
</feature>
<feature type="domain" description="Clp R" evidence="13">
    <location>
        <begin position="3"/>
        <end position="145"/>
    </location>
</feature>
<keyword evidence="7 12" id="KW-0175">Coiled coil</keyword>
<dbReference type="PROSITE" id="PS00870">
    <property type="entry name" value="CLPAB_1"/>
    <property type="match status" value="1"/>
</dbReference>
<sequence length="869" mass="98314">MDINQMTYAVQGALQKAVELAKENENQNIEIEAVLKAALEENESLFKSVLERANINTEQLVNAYNEKLKNYPSVQGENIQYGQYISPKANELLNKAEFYMNSYEDEYISMEHLIVSAMEIDETTKQFVGNKKEVIEEIIKKIRGGNHVTSQNPESNYEALEKYGRDLVEEVRKGNMDPVIGRDEEIRNTVRILSRKTKNNPVLIGEPGVGKTAIVEGLAQRIVRKDVPESLLDKTIFELDLSALVAGAKYRGEFEERLKAVLKEVKDSDGRILLFIDEIHMLVGAGKTEGAMDAGNMLKPMLARGELHCIGATTLNEYREYIEKDSALERRFQKVNVSEPDVEDTISILRGLKERYEVYHGVRIQDKAIVAAAELSDRYITDRFLPDKAIDLVDQACATIRTEMGSNPTELDQVNRRVMQLEIEESALKNESDNLSKQRLQELQQELSNEKEKQNAIQSRVEEEKGKIAKLQEKRTELDESRKALEDAENNYDLEKAAELQHGKIPELEKELRELEDAFQNEQNGDNDRIIREIVTDEEIGDIVSSWTGIPVSKLVETEREKLLNLSDILHERVVGQDKAVDLVADAVVRARAGIKDPNRPIGSFLFLGPTGVGKTELAKSLASTLFDSEKHMIRIDMSEYMEKHSVSRLIGAPPGYVGHDEGGQLTEAVRRNPYSVILLDEIEKAHSDVFNVLLQILEEGRLTDSKGREVDFKNTIIIMTSNIGSQVLLENVKDAGVITDATEKAVMNSLNQYFKPEIINRMDDIVLFKPLTIGDMSLIVDKILTQLNIRLMSQRLSIDVSDKAKAWLGEEAYEPQFGARPLKRFVQRQIETPLARKMIKENLTEGTKVNIDLMDDGLIFEEIKPNNE</sequence>
<dbReference type="InterPro" id="IPR036628">
    <property type="entry name" value="Clp_N_dom_sf"/>
</dbReference>
<evidence type="ECO:0000313" key="14">
    <source>
        <dbReference type="EMBL" id="OEK58568.1"/>
    </source>
</evidence>
<dbReference type="CDD" id="cd00009">
    <property type="entry name" value="AAA"/>
    <property type="match status" value="1"/>
</dbReference>
<dbReference type="SMART" id="SM01086">
    <property type="entry name" value="ClpB_D2-small"/>
    <property type="match status" value="1"/>
</dbReference>
<dbReference type="PROSITE" id="PS00871">
    <property type="entry name" value="CLPAB_2"/>
    <property type="match status" value="1"/>
</dbReference>
<feature type="coiled-coil region" evidence="12">
    <location>
        <begin position="10"/>
        <end position="41"/>
    </location>
</feature>
<evidence type="ECO:0000256" key="4">
    <source>
        <dbReference type="ARBA" id="ARBA00022741"/>
    </source>
</evidence>
<proteinExistence type="inferred from homology"/>
<keyword evidence="6 12" id="KW-0346">Stress response</keyword>
<evidence type="ECO:0000256" key="8">
    <source>
        <dbReference type="ARBA" id="ARBA00023186"/>
    </source>
</evidence>
<comment type="subcellular location">
    <subcellularLocation>
        <location evidence="1 12">Cytoplasm</location>
    </subcellularLocation>
</comment>
<dbReference type="Pfam" id="PF00004">
    <property type="entry name" value="AAA"/>
    <property type="match status" value="1"/>
</dbReference>
<name>A0AAP7IEF2_9STAP</name>
<dbReference type="InterPro" id="IPR019489">
    <property type="entry name" value="Clp_ATPase_C"/>
</dbReference>
<dbReference type="InterPro" id="IPR003959">
    <property type="entry name" value="ATPase_AAA_core"/>
</dbReference>
<dbReference type="InterPro" id="IPR003593">
    <property type="entry name" value="AAA+_ATPase"/>
</dbReference>
<dbReference type="EMBL" id="LNPX01000009">
    <property type="protein sequence ID" value="OEK58568.1"/>
    <property type="molecule type" value="Genomic_DNA"/>
</dbReference>
<evidence type="ECO:0000256" key="10">
    <source>
        <dbReference type="PROSITE-ProRule" id="PRU01251"/>
    </source>
</evidence>
<dbReference type="GO" id="GO:0005737">
    <property type="term" value="C:cytoplasm"/>
    <property type="evidence" value="ECO:0007669"/>
    <property type="project" value="UniProtKB-SubCell"/>
</dbReference>
<dbReference type="Pfam" id="PF10431">
    <property type="entry name" value="ClpB_D2-small"/>
    <property type="match status" value="1"/>
</dbReference>
<dbReference type="PROSITE" id="PS51903">
    <property type="entry name" value="CLP_R"/>
    <property type="match status" value="1"/>
</dbReference>
<dbReference type="InterPro" id="IPR017730">
    <property type="entry name" value="Chaperonin_ClpB"/>
</dbReference>
<dbReference type="Pfam" id="PF07724">
    <property type="entry name" value="AAA_2"/>
    <property type="match status" value="1"/>
</dbReference>
<accession>A0AAP7IEF2</accession>
<keyword evidence="12" id="KW-0963">Cytoplasm</keyword>
<comment type="subunit">
    <text evidence="12">Homohexamer; The oligomerization is ATP-dependent.</text>
</comment>
<comment type="caution">
    <text evidence="14">The sequence shown here is derived from an EMBL/GenBank/DDBJ whole genome shotgun (WGS) entry which is preliminary data.</text>
</comment>
<dbReference type="InterPro" id="IPR027417">
    <property type="entry name" value="P-loop_NTPase"/>
</dbReference>
<dbReference type="Proteomes" id="UP000095464">
    <property type="component" value="Unassembled WGS sequence"/>
</dbReference>
<gene>
    <name evidence="12" type="primary">clpB</name>
    <name evidence="14" type="ORF">ASS94_02670</name>
</gene>
<dbReference type="InterPro" id="IPR001270">
    <property type="entry name" value="ClpA/B"/>
</dbReference>
<dbReference type="Pfam" id="PF17871">
    <property type="entry name" value="AAA_lid_9"/>
    <property type="match status" value="1"/>
</dbReference>
<dbReference type="RefSeq" id="WP_046465148.1">
    <property type="nucleotide sequence ID" value="NZ_CP013980.1"/>
</dbReference>
<dbReference type="CDD" id="cd19499">
    <property type="entry name" value="RecA-like_ClpB_Hsp104-like"/>
    <property type="match status" value="1"/>
</dbReference>
<dbReference type="InterPro" id="IPR018368">
    <property type="entry name" value="ClpA/B_CS1"/>
</dbReference>
<dbReference type="GO" id="GO:0005524">
    <property type="term" value="F:ATP binding"/>
    <property type="evidence" value="ECO:0007669"/>
    <property type="project" value="UniProtKB-UniRule"/>
</dbReference>
<keyword evidence="3 10" id="KW-0677">Repeat</keyword>
<dbReference type="InterPro" id="IPR041546">
    <property type="entry name" value="ClpA/ClpB_AAA_lid"/>
</dbReference>
<evidence type="ECO:0000256" key="5">
    <source>
        <dbReference type="ARBA" id="ARBA00022840"/>
    </source>
</evidence>
<dbReference type="PANTHER" id="PTHR11638:SF18">
    <property type="entry name" value="HEAT SHOCK PROTEIN 104"/>
    <property type="match status" value="1"/>
</dbReference>
<dbReference type="Gene3D" id="1.10.8.60">
    <property type="match status" value="1"/>
</dbReference>
<comment type="function">
    <text evidence="12">Part of a stress-induced multi-chaperone system, it is involved in the recovery of the cell from heat-induced damage, in cooperation with DnaK, DnaJ and GrpE.</text>
</comment>
<evidence type="ECO:0000256" key="11">
    <source>
        <dbReference type="RuleBase" id="RU004432"/>
    </source>
</evidence>
<evidence type="ECO:0000256" key="6">
    <source>
        <dbReference type="ARBA" id="ARBA00023016"/>
    </source>
</evidence>
<dbReference type="GO" id="GO:0042026">
    <property type="term" value="P:protein refolding"/>
    <property type="evidence" value="ECO:0007669"/>
    <property type="project" value="UniProtKB-UniRule"/>
</dbReference>
<dbReference type="InterPro" id="IPR050130">
    <property type="entry name" value="ClpA_ClpB"/>
</dbReference>
<evidence type="ECO:0000256" key="12">
    <source>
        <dbReference type="RuleBase" id="RU362034"/>
    </source>
</evidence>
<dbReference type="PANTHER" id="PTHR11638">
    <property type="entry name" value="ATP-DEPENDENT CLP PROTEASE"/>
    <property type="match status" value="1"/>
</dbReference>
<evidence type="ECO:0000256" key="7">
    <source>
        <dbReference type="ARBA" id="ARBA00023054"/>
    </source>
</evidence>
<dbReference type="NCBIfam" id="TIGR03346">
    <property type="entry name" value="chaperone_ClpB"/>
    <property type="match status" value="1"/>
</dbReference>
<dbReference type="GO" id="GO:0016887">
    <property type="term" value="F:ATP hydrolysis activity"/>
    <property type="evidence" value="ECO:0007669"/>
    <property type="project" value="InterPro"/>
</dbReference>
<keyword evidence="5 11" id="KW-0067">ATP-binding</keyword>
<dbReference type="AlphaFoldDB" id="A0AAP7IEF2"/>
<organism evidence="14 15">
    <name type="scientific">Staphylococcus equorum</name>
    <dbReference type="NCBI Taxonomy" id="246432"/>
    <lineage>
        <taxon>Bacteria</taxon>
        <taxon>Bacillati</taxon>
        <taxon>Bacillota</taxon>
        <taxon>Bacilli</taxon>
        <taxon>Bacillales</taxon>
        <taxon>Staphylococcaceae</taxon>
        <taxon>Staphylococcus</taxon>
    </lineage>
</organism>
<comment type="subunit">
    <text evidence="9">Homohexamer. The oligomerization is ATP-dependent.</text>
</comment>
<keyword evidence="4 11" id="KW-0547">Nucleotide-binding</keyword>
<dbReference type="FunFam" id="3.40.50.300:FF:000025">
    <property type="entry name" value="ATP-dependent Clp protease subunit"/>
    <property type="match status" value="1"/>
</dbReference>
<keyword evidence="8 11" id="KW-0143">Chaperone</keyword>
<evidence type="ECO:0000256" key="3">
    <source>
        <dbReference type="ARBA" id="ARBA00022737"/>
    </source>
</evidence>
<dbReference type="Pfam" id="PF02861">
    <property type="entry name" value="Clp_N"/>
    <property type="match status" value="1"/>
</dbReference>
<evidence type="ECO:0000313" key="15">
    <source>
        <dbReference type="Proteomes" id="UP000095464"/>
    </source>
</evidence>
<protein>
    <recommendedName>
        <fullName evidence="12">Chaperone protein ClpB</fullName>
    </recommendedName>
</protein>
<dbReference type="SMART" id="SM00382">
    <property type="entry name" value="AAA"/>
    <property type="match status" value="2"/>
</dbReference>
<comment type="similarity">
    <text evidence="2 11">Belongs to the ClpA/ClpB family.</text>
</comment>
<evidence type="ECO:0000256" key="2">
    <source>
        <dbReference type="ARBA" id="ARBA00008675"/>
    </source>
</evidence>
<dbReference type="GO" id="GO:0034605">
    <property type="term" value="P:cellular response to heat"/>
    <property type="evidence" value="ECO:0007669"/>
    <property type="project" value="TreeGrafter"/>
</dbReference>
<dbReference type="SUPFAM" id="SSF52540">
    <property type="entry name" value="P-loop containing nucleoside triphosphate hydrolases"/>
    <property type="match status" value="2"/>
</dbReference>
<dbReference type="PRINTS" id="PR00300">
    <property type="entry name" value="CLPPROTEASEA"/>
</dbReference>
<evidence type="ECO:0000259" key="13">
    <source>
        <dbReference type="PROSITE" id="PS51903"/>
    </source>
</evidence>
<dbReference type="InterPro" id="IPR004176">
    <property type="entry name" value="Clp_R_N"/>
</dbReference>
<dbReference type="Gene3D" id="3.40.50.300">
    <property type="entry name" value="P-loop containing nucleotide triphosphate hydrolases"/>
    <property type="match status" value="3"/>
</dbReference>
<dbReference type="GeneID" id="69846365"/>
<evidence type="ECO:0000256" key="1">
    <source>
        <dbReference type="ARBA" id="ARBA00004496"/>
    </source>
</evidence>
<dbReference type="InterPro" id="IPR028299">
    <property type="entry name" value="ClpA/B_CS2"/>
</dbReference>
<dbReference type="SUPFAM" id="SSF81923">
    <property type="entry name" value="Double Clp-N motif"/>
    <property type="match status" value="1"/>
</dbReference>
<dbReference type="Gene3D" id="1.10.1780.10">
    <property type="entry name" value="Clp, N-terminal domain"/>
    <property type="match status" value="1"/>
</dbReference>
<dbReference type="FunFam" id="3.40.50.300:FF:000010">
    <property type="entry name" value="Chaperone clpB 1, putative"/>
    <property type="match status" value="1"/>
</dbReference>
<dbReference type="FunFam" id="3.40.50.300:FF:000120">
    <property type="entry name" value="ATP-dependent chaperone ClpB"/>
    <property type="match status" value="1"/>
</dbReference>
<evidence type="ECO:0000256" key="9">
    <source>
        <dbReference type="ARBA" id="ARBA00026057"/>
    </source>
</evidence>